<reference evidence="1" key="1">
    <citation type="submission" date="2022-10" db="EMBL/GenBank/DDBJ databases">
        <authorList>
            <person name="Chen Y."/>
            <person name="Dougan E. K."/>
            <person name="Chan C."/>
            <person name="Rhodes N."/>
            <person name="Thang M."/>
        </authorList>
    </citation>
    <scope>NUCLEOTIDE SEQUENCE</scope>
</reference>
<reference evidence="2 3" key="2">
    <citation type="submission" date="2024-05" db="EMBL/GenBank/DDBJ databases">
        <authorList>
            <person name="Chen Y."/>
            <person name="Shah S."/>
            <person name="Dougan E. K."/>
            <person name="Thang M."/>
            <person name="Chan C."/>
        </authorList>
    </citation>
    <scope>NUCLEOTIDE SEQUENCE [LARGE SCALE GENOMIC DNA]</scope>
</reference>
<comment type="caution">
    <text evidence="1">The sequence shown here is derived from an EMBL/GenBank/DDBJ whole genome shotgun (WGS) entry which is preliminary data.</text>
</comment>
<evidence type="ECO:0000313" key="2">
    <source>
        <dbReference type="EMBL" id="CAL4777835.1"/>
    </source>
</evidence>
<sequence length="131" mass="15104">MRLYLQAVTQRFIQDMETSAFGGKSFIHWTTDEKSEEFFKFDVVDRNAYNEAARSGKILIDSDMTLVDNGIEVYVYKDEQAKEDLAKQIIIEDLVIIPTELQKAIRVIQDTPFPEFVGGKETYEGIRITLD</sequence>
<evidence type="ECO:0000313" key="3">
    <source>
        <dbReference type="Proteomes" id="UP001152797"/>
    </source>
</evidence>
<proteinExistence type="predicted"/>
<dbReference type="EMBL" id="CAMXCT030001487">
    <property type="protein sequence ID" value="CAL4777835.1"/>
    <property type="molecule type" value="Genomic_DNA"/>
</dbReference>
<keyword evidence="3" id="KW-1185">Reference proteome</keyword>
<name>A0A9P1CGB6_9DINO</name>
<dbReference type="Proteomes" id="UP001152797">
    <property type="component" value="Unassembled WGS sequence"/>
</dbReference>
<organism evidence="1">
    <name type="scientific">Cladocopium goreaui</name>
    <dbReference type="NCBI Taxonomy" id="2562237"/>
    <lineage>
        <taxon>Eukaryota</taxon>
        <taxon>Sar</taxon>
        <taxon>Alveolata</taxon>
        <taxon>Dinophyceae</taxon>
        <taxon>Suessiales</taxon>
        <taxon>Symbiodiniaceae</taxon>
        <taxon>Cladocopium</taxon>
    </lineage>
</organism>
<dbReference type="EMBL" id="CAMXCT010001487">
    <property type="protein sequence ID" value="CAI3990523.1"/>
    <property type="molecule type" value="Genomic_DNA"/>
</dbReference>
<evidence type="ECO:0000313" key="1">
    <source>
        <dbReference type="EMBL" id="CAI3990523.1"/>
    </source>
</evidence>
<accession>A0A9P1CGB6</accession>
<dbReference type="AlphaFoldDB" id="A0A9P1CGB6"/>
<protein>
    <submittedName>
        <fullName evidence="2">Potassium-transporting ATPase alpha chain 1</fullName>
    </submittedName>
</protein>
<dbReference type="EMBL" id="CAMXCT020001487">
    <property type="protein sequence ID" value="CAL1143898.1"/>
    <property type="molecule type" value="Genomic_DNA"/>
</dbReference>
<gene>
    <name evidence="1" type="ORF">C1SCF055_LOCUS17507</name>
</gene>
<dbReference type="OrthoDB" id="441554at2759"/>